<feature type="domain" description="Ferric oxidoreductase" evidence="6">
    <location>
        <begin position="242"/>
        <end position="352"/>
    </location>
</feature>
<comment type="caution">
    <text evidence="8">The sequence shown here is derived from an EMBL/GenBank/DDBJ whole genome shotgun (WGS) entry which is preliminary data.</text>
</comment>
<feature type="transmembrane region" description="Helical" evidence="5">
    <location>
        <begin position="215"/>
        <end position="234"/>
    </location>
</feature>
<gene>
    <name evidence="8" type="ORF">VPK24_17280</name>
</gene>
<accession>A0ABW7CE54</accession>
<dbReference type="PANTHER" id="PTHR42208">
    <property type="entry name" value="HEAVY METAL TRANSPORTER-RELATED"/>
    <property type="match status" value="1"/>
</dbReference>
<evidence type="ECO:0000256" key="2">
    <source>
        <dbReference type="ARBA" id="ARBA00022692"/>
    </source>
</evidence>
<keyword evidence="2 5" id="KW-0812">Transmembrane</keyword>
<keyword evidence="9" id="KW-1185">Reference proteome</keyword>
<dbReference type="PANTHER" id="PTHR42208:SF1">
    <property type="entry name" value="HEAVY METAL TRANSPORTER"/>
    <property type="match status" value="1"/>
</dbReference>
<evidence type="ECO:0000259" key="7">
    <source>
        <dbReference type="Pfam" id="PF13386"/>
    </source>
</evidence>
<feature type="transmembrane region" description="Helical" evidence="5">
    <location>
        <begin position="271"/>
        <end position="288"/>
    </location>
</feature>
<evidence type="ECO:0000256" key="3">
    <source>
        <dbReference type="ARBA" id="ARBA00022989"/>
    </source>
</evidence>
<feature type="transmembrane region" description="Helical" evidence="5">
    <location>
        <begin position="62"/>
        <end position="82"/>
    </location>
</feature>
<feature type="transmembrane region" description="Helical" evidence="5">
    <location>
        <begin position="340"/>
        <end position="360"/>
    </location>
</feature>
<keyword evidence="4 5" id="KW-0472">Membrane</keyword>
<dbReference type="EMBL" id="JAZAQF010000090">
    <property type="protein sequence ID" value="MFG3819401.1"/>
    <property type="molecule type" value="Genomic_DNA"/>
</dbReference>
<dbReference type="Pfam" id="PF13386">
    <property type="entry name" value="DsbD_2"/>
    <property type="match status" value="1"/>
</dbReference>
<dbReference type="RefSeq" id="WP_393015285.1">
    <property type="nucleotide sequence ID" value="NZ_JAZAQF010000090.1"/>
</dbReference>
<feature type="transmembrane region" description="Helical" evidence="5">
    <location>
        <begin position="372"/>
        <end position="391"/>
    </location>
</feature>
<evidence type="ECO:0000256" key="4">
    <source>
        <dbReference type="ARBA" id="ARBA00023136"/>
    </source>
</evidence>
<evidence type="ECO:0000259" key="6">
    <source>
        <dbReference type="Pfam" id="PF01794"/>
    </source>
</evidence>
<feature type="transmembrane region" description="Helical" evidence="5">
    <location>
        <begin position="240"/>
        <end position="259"/>
    </location>
</feature>
<evidence type="ECO:0000256" key="5">
    <source>
        <dbReference type="SAM" id="Phobius"/>
    </source>
</evidence>
<feature type="transmembrane region" description="Helical" evidence="5">
    <location>
        <begin position="6"/>
        <end position="32"/>
    </location>
</feature>
<dbReference type="Proteomes" id="UP001604335">
    <property type="component" value="Unassembled WGS sequence"/>
</dbReference>
<dbReference type="InterPro" id="IPR039447">
    <property type="entry name" value="UreH-like_TM_dom"/>
</dbReference>
<feature type="domain" description="Urease accessory protein UreH-like transmembrane" evidence="7">
    <location>
        <begin position="7"/>
        <end position="228"/>
    </location>
</feature>
<dbReference type="Pfam" id="PF01794">
    <property type="entry name" value="Ferric_reduct"/>
    <property type="match status" value="1"/>
</dbReference>
<evidence type="ECO:0000313" key="9">
    <source>
        <dbReference type="Proteomes" id="UP001604335"/>
    </source>
</evidence>
<evidence type="ECO:0000313" key="8">
    <source>
        <dbReference type="EMBL" id="MFG3819401.1"/>
    </source>
</evidence>
<feature type="transmembrane region" description="Helical" evidence="5">
    <location>
        <begin position="180"/>
        <end position="203"/>
    </location>
</feature>
<reference evidence="9" key="1">
    <citation type="journal article" date="2024" name="Algal Res.">
        <title>Biochemical, toxicological and genomic investigation of a high-biomass producing Limnothrix strain isolated from Italian shallow drinking water reservoir.</title>
        <authorList>
            <person name="Simonazzi M."/>
            <person name="Shishido T.K."/>
            <person name="Delbaje E."/>
            <person name="Wahlsten M."/>
            <person name="Fewer D.P."/>
            <person name="Sivonen K."/>
            <person name="Pezzolesi L."/>
            <person name="Pistocchi R."/>
        </authorList>
    </citation>
    <scope>NUCLEOTIDE SEQUENCE [LARGE SCALE GENOMIC DNA]</scope>
    <source>
        <strain evidence="9">LRLZ20PSL1</strain>
    </source>
</reference>
<feature type="transmembrane region" description="Helical" evidence="5">
    <location>
        <begin position="94"/>
        <end position="112"/>
    </location>
</feature>
<organism evidence="8 9">
    <name type="scientific">Limnothrix redekei LRLZ20PSL1</name>
    <dbReference type="NCBI Taxonomy" id="3112953"/>
    <lineage>
        <taxon>Bacteria</taxon>
        <taxon>Bacillati</taxon>
        <taxon>Cyanobacteriota</taxon>
        <taxon>Cyanophyceae</taxon>
        <taxon>Pseudanabaenales</taxon>
        <taxon>Pseudanabaenaceae</taxon>
        <taxon>Limnothrix</taxon>
    </lineage>
</organism>
<protein>
    <submittedName>
        <fullName evidence="8">Sulfite exporter TauE/SafE family protein</fullName>
    </submittedName>
</protein>
<dbReference type="InterPro" id="IPR013130">
    <property type="entry name" value="Fe3_Rdtase_TM_dom"/>
</dbReference>
<keyword evidence="3 5" id="KW-1133">Transmembrane helix</keyword>
<proteinExistence type="predicted"/>
<evidence type="ECO:0000256" key="1">
    <source>
        <dbReference type="ARBA" id="ARBA00004141"/>
    </source>
</evidence>
<feature type="transmembrane region" description="Helical" evidence="5">
    <location>
        <begin position="147"/>
        <end position="168"/>
    </location>
</feature>
<comment type="subcellular location">
    <subcellularLocation>
        <location evidence="1">Membrane</location>
        <topology evidence="1">Multi-pass membrane protein</topology>
    </subcellularLocation>
</comment>
<name>A0ABW7CE54_9CYAN</name>
<feature type="transmembrane region" description="Helical" evidence="5">
    <location>
        <begin position="308"/>
        <end position="328"/>
    </location>
</feature>
<sequence length="429" mass="45939">MLDWGLIWALGFLGSFGHCAGMCGPLAVAFALSGDPRTLPQAGAKTWWQLGRFHLLLNLGRIFSYAVAGGAIGSLGSLLVAGGQLTGIDSPLRQSLSVLTGLMLIWFGLAQVRPQWLPRLPLWHPLARGPQRDRLEKTMLTIAGQTCWWMPLAVGLVWGLIPCGFLYAAQIKAAETGSAIGGSLTMLVFGLGTLPTMVLTGAWAGSIGQDRRSQLFRMAGWVTIAIGLLTLGRTSAMQDLTGYGSLVLLSLSLIARPISRLWAAPLRYRRAVGVGAWLLALAHTGHMLDHSLDWDWEAVGFLHPRQQVGIWAGVGAIGLLTLLALTSFDRAMRWLGSHWRTLHLAAIPALVAIGMHMTLAGGPTMIGDGGSVWRRAMGVGCGLALVLLMRVRWFWQLWGLGALYHGVAGASASLTAAPSQDFTSSSDRV</sequence>